<gene>
    <name evidence="2" type="ORF">C8P68_101388</name>
</gene>
<evidence type="ECO:0008006" key="4">
    <source>
        <dbReference type="Google" id="ProtNLM"/>
    </source>
</evidence>
<dbReference type="PROSITE" id="PS51257">
    <property type="entry name" value="PROKAR_LIPOPROTEIN"/>
    <property type="match status" value="1"/>
</dbReference>
<comment type="caution">
    <text evidence="2">The sequence shown here is derived from an EMBL/GenBank/DDBJ whole genome shotgun (WGS) entry which is preliminary data.</text>
</comment>
<keyword evidence="1" id="KW-0732">Signal</keyword>
<sequence length="178" mass="20608">MKSKNFIYLILFSAVSFGACKKAITPINGAVSAKDSVQLVDQLKASATFNRFMSYNERFKSESIADKFNMSAQTRKNLVVLINKNEKETSIKQLADEFKKAGVDNAQDFITLNINRKRFYDQLVNEFPELRKINSINKVRLFKAAYYTNPKHRKLDYRRLSIQRALVQLQRSQKQAIN</sequence>
<accession>A0A2T5JFH1</accession>
<proteinExistence type="predicted"/>
<evidence type="ECO:0000313" key="2">
    <source>
        <dbReference type="EMBL" id="PTR01155.1"/>
    </source>
</evidence>
<dbReference type="RefSeq" id="WP_107826573.1">
    <property type="nucleotide sequence ID" value="NZ_CP160205.1"/>
</dbReference>
<dbReference type="OrthoDB" id="1147023at2"/>
<dbReference type="Proteomes" id="UP000244168">
    <property type="component" value="Unassembled WGS sequence"/>
</dbReference>
<dbReference type="EMBL" id="QAOQ01000001">
    <property type="protein sequence ID" value="PTR01155.1"/>
    <property type="molecule type" value="Genomic_DNA"/>
</dbReference>
<dbReference type="AlphaFoldDB" id="A0A2T5JFH1"/>
<protein>
    <recommendedName>
        <fullName evidence="4">DUF4142 domain-containing protein</fullName>
    </recommendedName>
</protein>
<organism evidence="2 3">
    <name type="scientific">Mucilaginibacter yixingensis</name>
    <dbReference type="NCBI Taxonomy" id="1295612"/>
    <lineage>
        <taxon>Bacteria</taxon>
        <taxon>Pseudomonadati</taxon>
        <taxon>Bacteroidota</taxon>
        <taxon>Sphingobacteriia</taxon>
        <taxon>Sphingobacteriales</taxon>
        <taxon>Sphingobacteriaceae</taxon>
        <taxon>Mucilaginibacter</taxon>
    </lineage>
</organism>
<name>A0A2T5JFH1_9SPHI</name>
<feature type="chain" id="PRO_5015704034" description="DUF4142 domain-containing protein" evidence="1">
    <location>
        <begin position="19"/>
        <end position="178"/>
    </location>
</feature>
<evidence type="ECO:0000256" key="1">
    <source>
        <dbReference type="SAM" id="SignalP"/>
    </source>
</evidence>
<feature type="signal peptide" evidence="1">
    <location>
        <begin position="1"/>
        <end position="18"/>
    </location>
</feature>
<keyword evidence="3" id="KW-1185">Reference proteome</keyword>
<reference evidence="2 3" key="1">
    <citation type="submission" date="2018-04" db="EMBL/GenBank/DDBJ databases">
        <title>Genomic Encyclopedia of Archaeal and Bacterial Type Strains, Phase II (KMG-II): from individual species to whole genera.</title>
        <authorList>
            <person name="Goeker M."/>
        </authorList>
    </citation>
    <scope>NUCLEOTIDE SEQUENCE [LARGE SCALE GENOMIC DNA]</scope>
    <source>
        <strain evidence="2 3">DSM 26809</strain>
    </source>
</reference>
<evidence type="ECO:0000313" key="3">
    <source>
        <dbReference type="Proteomes" id="UP000244168"/>
    </source>
</evidence>